<dbReference type="Pfam" id="PF13561">
    <property type="entry name" value="adh_short_C2"/>
    <property type="match status" value="1"/>
</dbReference>
<dbReference type="Proteomes" id="UP000799770">
    <property type="component" value="Unassembled WGS sequence"/>
</dbReference>
<protein>
    <recommendedName>
        <fullName evidence="5">Short-chain dehydrogenase</fullName>
    </recommendedName>
</protein>
<dbReference type="InterPro" id="IPR036291">
    <property type="entry name" value="NAD(P)-bd_dom_sf"/>
</dbReference>
<comment type="similarity">
    <text evidence="1">Belongs to the short-chain dehydrogenases/reductases (SDR) family.</text>
</comment>
<dbReference type="SUPFAM" id="SSF51735">
    <property type="entry name" value="NAD(P)-binding Rossmann-fold domains"/>
    <property type="match status" value="1"/>
</dbReference>
<evidence type="ECO:0000313" key="4">
    <source>
        <dbReference type="Proteomes" id="UP000799770"/>
    </source>
</evidence>
<gene>
    <name evidence="3" type="ORF">BDV96DRAFT_500800</name>
</gene>
<evidence type="ECO:0000313" key="3">
    <source>
        <dbReference type="EMBL" id="KAF2110770.1"/>
    </source>
</evidence>
<dbReference type="AlphaFoldDB" id="A0A6A5YUP7"/>
<dbReference type="EMBL" id="ML977337">
    <property type="protein sequence ID" value="KAF2110770.1"/>
    <property type="molecule type" value="Genomic_DNA"/>
</dbReference>
<dbReference type="InterPro" id="IPR002347">
    <property type="entry name" value="SDR_fam"/>
</dbReference>
<accession>A0A6A5YUP7</accession>
<sequence>MAAKQVALILGAGPRVGGAVASKFASLNYSVAVASRKGTGSLDSNGHLSLQADFSKPDTVAPLFEQVKAQFGAAPSVVVYNAAALTPPSDPANVLSISQDSFVKDININTVSPYVAAQEAVKGFASLPEGLKKSFIYTGNILNTVVFPVPVMLTLGVGKSASAYWIGVADALHKDKGYRFFYADERYGDGKLKGQDLDGDAHAEFFAQLASDSGSIPWHATFAKDKGYVKW</sequence>
<name>A0A6A5YUP7_9PLEO</name>
<dbReference type="PANTHER" id="PTHR43669">
    <property type="entry name" value="5-KETO-D-GLUCONATE 5-REDUCTASE"/>
    <property type="match status" value="1"/>
</dbReference>
<evidence type="ECO:0008006" key="5">
    <source>
        <dbReference type="Google" id="ProtNLM"/>
    </source>
</evidence>
<organism evidence="3 4">
    <name type="scientific">Lophiotrema nucula</name>
    <dbReference type="NCBI Taxonomy" id="690887"/>
    <lineage>
        <taxon>Eukaryota</taxon>
        <taxon>Fungi</taxon>
        <taxon>Dikarya</taxon>
        <taxon>Ascomycota</taxon>
        <taxon>Pezizomycotina</taxon>
        <taxon>Dothideomycetes</taxon>
        <taxon>Pleosporomycetidae</taxon>
        <taxon>Pleosporales</taxon>
        <taxon>Lophiotremataceae</taxon>
        <taxon>Lophiotrema</taxon>
    </lineage>
</organism>
<dbReference type="GO" id="GO:0016491">
    <property type="term" value="F:oxidoreductase activity"/>
    <property type="evidence" value="ECO:0007669"/>
    <property type="project" value="UniProtKB-KW"/>
</dbReference>
<dbReference type="OrthoDB" id="5336600at2759"/>
<dbReference type="PANTHER" id="PTHR43669:SF4">
    <property type="entry name" value="SHORT-CHAIN DEHYDROGENASE"/>
    <property type="match status" value="1"/>
</dbReference>
<keyword evidence="4" id="KW-1185">Reference proteome</keyword>
<proteinExistence type="inferred from homology"/>
<evidence type="ECO:0000256" key="2">
    <source>
        <dbReference type="ARBA" id="ARBA00023002"/>
    </source>
</evidence>
<evidence type="ECO:0000256" key="1">
    <source>
        <dbReference type="ARBA" id="ARBA00006484"/>
    </source>
</evidence>
<reference evidence="3" key="1">
    <citation type="journal article" date="2020" name="Stud. Mycol.">
        <title>101 Dothideomycetes genomes: a test case for predicting lifestyles and emergence of pathogens.</title>
        <authorList>
            <person name="Haridas S."/>
            <person name="Albert R."/>
            <person name="Binder M."/>
            <person name="Bloem J."/>
            <person name="Labutti K."/>
            <person name="Salamov A."/>
            <person name="Andreopoulos B."/>
            <person name="Baker S."/>
            <person name="Barry K."/>
            <person name="Bills G."/>
            <person name="Bluhm B."/>
            <person name="Cannon C."/>
            <person name="Castanera R."/>
            <person name="Culley D."/>
            <person name="Daum C."/>
            <person name="Ezra D."/>
            <person name="Gonzalez J."/>
            <person name="Henrissat B."/>
            <person name="Kuo A."/>
            <person name="Liang C."/>
            <person name="Lipzen A."/>
            <person name="Lutzoni F."/>
            <person name="Magnuson J."/>
            <person name="Mondo S."/>
            <person name="Nolan M."/>
            <person name="Ohm R."/>
            <person name="Pangilinan J."/>
            <person name="Park H.-J."/>
            <person name="Ramirez L."/>
            <person name="Alfaro M."/>
            <person name="Sun H."/>
            <person name="Tritt A."/>
            <person name="Yoshinaga Y."/>
            <person name="Zwiers L.-H."/>
            <person name="Turgeon B."/>
            <person name="Goodwin S."/>
            <person name="Spatafora J."/>
            <person name="Crous P."/>
            <person name="Grigoriev I."/>
        </authorList>
    </citation>
    <scope>NUCLEOTIDE SEQUENCE</scope>
    <source>
        <strain evidence="3">CBS 627.86</strain>
    </source>
</reference>
<keyword evidence="2" id="KW-0560">Oxidoreductase</keyword>
<dbReference type="Gene3D" id="3.40.50.720">
    <property type="entry name" value="NAD(P)-binding Rossmann-like Domain"/>
    <property type="match status" value="1"/>
</dbReference>